<dbReference type="AlphaFoldDB" id="A0AAD3TLB5"/>
<reference evidence="2" key="1">
    <citation type="submission" date="2023-05" db="EMBL/GenBank/DDBJ databases">
        <title>Nepenthes gracilis genome sequencing.</title>
        <authorList>
            <person name="Fukushima K."/>
        </authorList>
    </citation>
    <scope>NUCLEOTIDE SEQUENCE</scope>
    <source>
        <strain evidence="2">SING2019-196</strain>
    </source>
</reference>
<protein>
    <submittedName>
        <fullName evidence="2">Uncharacterized protein</fullName>
    </submittedName>
</protein>
<evidence type="ECO:0000256" key="1">
    <source>
        <dbReference type="SAM" id="SignalP"/>
    </source>
</evidence>
<name>A0AAD3TLB5_NEPGR</name>
<comment type="caution">
    <text evidence="2">The sequence shown here is derived from an EMBL/GenBank/DDBJ whole genome shotgun (WGS) entry which is preliminary data.</text>
</comment>
<dbReference type="EMBL" id="BSYO01000039">
    <property type="protein sequence ID" value="GMH31161.1"/>
    <property type="molecule type" value="Genomic_DNA"/>
</dbReference>
<keyword evidence="3" id="KW-1185">Reference proteome</keyword>
<keyword evidence="1" id="KW-0732">Signal</keyword>
<gene>
    <name evidence="2" type="ORF">Nepgr_033004</name>
</gene>
<proteinExistence type="predicted"/>
<organism evidence="2 3">
    <name type="scientific">Nepenthes gracilis</name>
    <name type="common">Slender pitcher plant</name>
    <dbReference type="NCBI Taxonomy" id="150966"/>
    <lineage>
        <taxon>Eukaryota</taxon>
        <taxon>Viridiplantae</taxon>
        <taxon>Streptophyta</taxon>
        <taxon>Embryophyta</taxon>
        <taxon>Tracheophyta</taxon>
        <taxon>Spermatophyta</taxon>
        <taxon>Magnoliopsida</taxon>
        <taxon>eudicotyledons</taxon>
        <taxon>Gunneridae</taxon>
        <taxon>Pentapetalae</taxon>
        <taxon>Caryophyllales</taxon>
        <taxon>Nepenthaceae</taxon>
        <taxon>Nepenthes</taxon>
    </lineage>
</organism>
<accession>A0AAD3TLB5</accession>
<evidence type="ECO:0000313" key="2">
    <source>
        <dbReference type="EMBL" id="GMH31161.1"/>
    </source>
</evidence>
<feature type="signal peptide" evidence="1">
    <location>
        <begin position="1"/>
        <end position="23"/>
    </location>
</feature>
<sequence length="93" mass="10184">MGRQRRAGGAAAAVVVLVAEGVTQECAVCHVRTLWFLGSSNLKDVVGTSILRIHSLRLGGGEEYDYHVIVGNVKATRRTHLIPLQELLFIFIQ</sequence>
<dbReference type="Proteomes" id="UP001279734">
    <property type="component" value="Unassembled WGS sequence"/>
</dbReference>
<feature type="chain" id="PRO_5042040728" evidence="1">
    <location>
        <begin position="24"/>
        <end position="93"/>
    </location>
</feature>
<evidence type="ECO:0000313" key="3">
    <source>
        <dbReference type="Proteomes" id="UP001279734"/>
    </source>
</evidence>